<evidence type="ECO:0000259" key="1">
    <source>
        <dbReference type="Pfam" id="PF00934"/>
    </source>
</evidence>
<reference evidence="2 3" key="1">
    <citation type="submission" date="2016-01" db="EMBL/GenBank/DDBJ databases">
        <title>The new phylogeny of the genus Mycobacterium.</title>
        <authorList>
            <person name="Tarcisio F."/>
            <person name="Conor M."/>
            <person name="Antonella G."/>
            <person name="Elisabetta G."/>
            <person name="Giulia F.S."/>
            <person name="Sara T."/>
            <person name="Anna F."/>
            <person name="Clotilde B."/>
            <person name="Roberto B."/>
            <person name="Veronica D.S."/>
            <person name="Fabio R."/>
            <person name="Monica P."/>
            <person name="Olivier J."/>
            <person name="Enrico T."/>
            <person name="Nicola S."/>
        </authorList>
    </citation>
    <scope>NUCLEOTIDE SEQUENCE [LARGE SCALE GENOMIC DNA]</scope>
    <source>
        <strain evidence="2 3">DSM 43505</strain>
    </source>
</reference>
<dbReference type="InterPro" id="IPR038332">
    <property type="entry name" value="PPE_sf"/>
</dbReference>
<feature type="domain" description="PE" evidence="1">
    <location>
        <begin position="2"/>
        <end position="80"/>
    </location>
</feature>
<protein>
    <recommendedName>
        <fullName evidence="1">PE domain-containing protein</fullName>
    </recommendedName>
</protein>
<dbReference type="Proteomes" id="UP000193738">
    <property type="component" value="Unassembled WGS sequence"/>
</dbReference>
<proteinExistence type="predicted"/>
<gene>
    <name evidence="2" type="ORF">AWC07_19980</name>
</gene>
<evidence type="ECO:0000313" key="2">
    <source>
        <dbReference type="EMBL" id="ORV58809.1"/>
    </source>
</evidence>
<dbReference type="EMBL" id="LQOX01000153">
    <property type="protein sequence ID" value="ORV58809.1"/>
    <property type="molecule type" value="Genomic_DNA"/>
</dbReference>
<dbReference type="Gene3D" id="1.10.287.850">
    <property type="entry name" value="HP0062-like domain"/>
    <property type="match status" value="1"/>
</dbReference>
<sequence length="114" mass="11332">MAGIGSTISAANTAAEAATTGLIPAALDEVSAALASLFSAHGQAYQGYQALSAQAAHFHDQFVQALNAGANLYASAEAANASPMQAALNLLSAPGQALTASSPGSPTQQPRRHN</sequence>
<evidence type="ECO:0000313" key="3">
    <source>
        <dbReference type="Proteomes" id="UP000193738"/>
    </source>
</evidence>
<name>A0A1X1UQ58_MYCGS</name>
<accession>A0A1X1UQ58</accession>
<dbReference type="Pfam" id="PF00934">
    <property type="entry name" value="PE"/>
    <property type="match status" value="1"/>
</dbReference>
<dbReference type="AlphaFoldDB" id="A0A1X1UQ58"/>
<dbReference type="SUPFAM" id="SSF140459">
    <property type="entry name" value="PE/PPE dimer-like"/>
    <property type="match status" value="1"/>
</dbReference>
<organism evidence="2 3">
    <name type="scientific">Mycobacterium gastri</name>
    <dbReference type="NCBI Taxonomy" id="1777"/>
    <lineage>
        <taxon>Bacteria</taxon>
        <taxon>Bacillati</taxon>
        <taxon>Actinomycetota</taxon>
        <taxon>Actinomycetes</taxon>
        <taxon>Mycobacteriales</taxon>
        <taxon>Mycobacteriaceae</taxon>
        <taxon>Mycobacterium</taxon>
    </lineage>
</organism>
<comment type="caution">
    <text evidence="2">The sequence shown here is derived from an EMBL/GenBank/DDBJ whole genome shotgun (WGS) entry which is preliminary data.</text>
</comment>
<dbReference type="InterPro" id="IPR000084">
    <property type="entry name" value="PE-PGRS_N"/>
</dbReference>
<keyword evidence="3" id="KW-1185">Reference proteome</keyword>